<evidence type="ECO:0000256" key="12">
    <source>
        <dbReference type="ARBA" id="ARBA00051971"/>
    </source>
</evidence>
<comment type="caution">
    <text evidence="23">The sequence shown here is derived from an EMBL/GenBank/DDBJ whole genome shotgun (WGS) entry which is preliminary data.</text>
</comment>
<dbReference type="SMART" id="SM00827">
    <property type="entry name" value="PKS_AT"/>
    <property type="match status" value="1"/>
</dbReference>
<dbReference type="InterPro" id="IPR036736">
    <property type="entry name" value="ACP-like_sf"/>
</dbReference>
<dbReference type="Pfam" id="PF08659">
    <property type="entry name" value="KR"/>
    <property type="match status" value="2"/>
</dbReference>
<dbReference type="PROSITE" id="PS00012">
    <property type="entry name" value="PHOSPHOPANTETHEINE"/>
    <property type="match status" value="1"/>
</dbReference>
<feature type="domain" description="Carrier" evidence="21">
    <location>
        <begin position="1335"/>
        <end position="1410"/>
    </location>
</feature>
<dbReference type="Pfam" id="PF00550">
    <property type="entry name" value="PP-binding"/>
    <property type="match status" value="2"/>
</dbReference>
<dbReference type="InterPro" id="IPR013968">
    <property type="entry name" value="PKS_KR"/>
</dbReference>
<dbReference type="SMART" id="SM00823">
    <property type="entry name" value="PKS_PP"/>
    <property type="match status" value="2"/>
</dbReference>
<dbReference type="EMBL" id="BIFT01000002">
    <property type="protein sequence ID" value="GCE29299.1"/>
    <property type="molecule type" value="Genomic_DNA"/>
</dbReference>
<dbReference type="SUPFAM" id="SSF55048">
    <property type="entry name" value="Probable ACP-binding domain of malonyl-CoA ACP transacylase"/>
    <property type="match status" value="1"/>
</dbReference>
<evidence type="ECO:0000256" key="2">
    <source>
        <dbReference type="ARBA" id="ARBA00001957"/>
    </source>
</evidence>
<dbReference type="SMART" id="SM01294">
    <property type="entry name" value="PKS_PP_betabranch"/>
    <property type="match status" value="1"/>
</dbReference>
<dbReference type="InterPro" id="IPR014030">
    <property type="entry name" value="Ketoacyl_synth_N"/>
</dbReference>
<keyword evidence="24" id="KW-1185">Reference proteome</keyword>
<comment type="catalytic activity">
    <reaction evidence="12">
        <text>19-(4-hydroxyphenyl)nonadecanoyl-[(phenol)carboxyphthiodiolenone synthase] + 2 (S)-methylmalonyl-CoA + 3 malonyl-CoA + 5 NADPH + 10 H(+) = C37-(phenol)carboxyphthiodiolenone-[(phenol)carboxyphthiodiolenone synthase] + 5 CO2 + 5 NADP(+) + 5 CoA + 2 H2O</text>
        <dbReference type="Rhea" id="RHEA:57760"/>
        <dbReference type="Rhea" id="RHEA-COMP:14273"/>
        <dbReference type="Rhea" id="RHEA-COMP:14990"/>
        <dbReference type="ChEBI" id="CHEBI:15377"/>
        <dbReference type="ChEBI" id="CHEBI:15378"/>
        <dbReference type="ChEBI" id="CHEBI:16526"/>
        <dbReference type="ChEBI" id="CHEBI:57287"/>
        <dbReference type="ChEBI" id="CHEBI:57327"/>
        <dbReference type="ChEBI" id="CHEBI:57384"/>
        <dbReference type="ChEBI" id="CHEBI:57783"/>
        <dbReference type="ChEBI" id="CHEBI:58349"/>
        <dbReference type="ChEBI" id="CHEBI:133301"/>
        <dbReference type="ChEBI" id="CHEBI:142260"/>
        <dbReference type="EC" id="2.3.1.292"/>
    </reaction>
</comment>
<comment type="function">
    <text evidence="15">Part of the PpsABCDE complex involved in the biosynthesis of the lipid core common to phthiocerols and phenolphthiocerols by successive additions of malonyl-CoA or methylmalonyl-CoA extender units. PpsA can accept as substrate the activated forms of either icosanoyl (C20), docosanoyl (C22) or lignoceroyl (C24) groups from FadD26, or a (4-hydroxyphenyl)-C17 or (4-hydroxyphenyl)-C19 fatty acyl from FadD29. PpsA initiates the biosynthesis and extends its substrate using a malonyl-CoA extender unit. The PpsB and PpsC proteins add the second and third malonyl-CoA extender units. PpsD adds an (R)-methylmalonyl unit and PpsE adds a second (R)-methylmalonyl unit. The incorporation of the methylmalonyl units results in formation of two branched methyl groups in the elongated product.</text>
</comment>
<dbReference type="FunFam" id="3.40.47.10:FF:000042">
    <property type="entry name" value="Polyketide synthase Pks13"/>
    <property type="match status" value="2"/>
</dbReference>
<keyword evidence="8" id="KW-0560">Oxidoreductase</keyword>
<dbReference type="SUPFAM" id="SSF52151">
    <property type="entry name" value="FabD/lysophospholipase-like"/>
    <property type="match status" value="2"/>
</dbReference>
<feature type="domain" description="Ketosynthase family 3 (KS3)" evidence="22">
    <location>
        <begin position="1432"/>
        <end position="1860"/>
    </location>
</feature>
<evidence type="ECO:0000256" key="1">
    <source>
        <dbReference type="ARBA" id="ARBA00001937"/>
    </source>
</evidence>
<comment type="catalytic activity">
    <reaction evidence="11">
        <text>17-(4-hydroxyphenyl)heptadecanoyl-[(phenol)carboxyphthiodiolenone synthase] + 2 (S)-methylmalonyl-CoA + 3 malonyl-CoA + 5 NADPH + 10 H(+) = C35-(phenol)carboxyphthiodiolenone-[(phenol)carboxyphthiodiolenone synthase] + 5 CO2 + 5 NADP(+) + 5 CoA + 2 H2O</text>
        <dbReference type="Rhea" id="RHEA:57756"/>
        <dbReference type="Rhea" id="RHEA-COMP:14272"/>
        <dbReference type="Rhea" id="RHEA-COMP:14989"/>
        <dbReference type="ChEBI" id="CHEBI:15377"/>
        <dbReference type="ChEBI" id="CHEBI:15378"/>
        <dbReference type="ChEBI" id="CHEBI:16526"/>
        <dbReference type="ChEBI" id="CHEBI:57287"/>
        <dbReference type="ChEBI" id="CHEBI:57327"/>
        <dbReference type="ChEBI" id="CHEBI:57384"/>
        <dbReference type="ChEBI" id="CHEBI:57783"/>
        <dbReference type="ChEBI" id="CHEBI:58349"/>
        <dbReference type="ChEBI" id="CHEBI:133300"/>
        <dbReference type="ChEBI" id="CHEBI:142259"/>
        <dbReference type="EC" id="2.3.1.292"/>
    </reaction>
</comment>
<dbReference type="SMART" id="SM00825">
    <property type="entry name" value="PKS_KS"/>
    <property type="match status" value="2"/>
</dbReference>
<sequence>MTDNDTILQDTAYDTALAIVGMSGRFPGANDLERFWQNLADGVMSIQSFSEQELLDAGLSPELIQDPQYVKAGTTIKGITDFDASFFGFTPREAQCLDPQHRLFLECSWEALEQAGYPPDGYDGLIGVFAGSHTSDYREQNLTLYPNLQDIVGNLQISISNDCDALASMVSYKLNLKGPGVAVQTFCSTSLVATHMACQSLLTYDCDIALAGGAVLKLPQPSGYLYEEGGIFSPDGQCRTFDGQSQGSVIGNGVGVVAIKRLKEAIEDGDHIYAIIRGSATNNDGSVRVGYTAPGLNGQSAVIADAITHSGVPFESISYIEAHGTGTKLGDAIELAALLKSFRPHTTQRQFCALGSVKPNIGHLDRASGVTGLIKTALALQHKQLPPSLNFEQTSSDIQLEESPFFVNTRLQPWLPGEAGVRRAGVNSFGLGGTNAHVVLEEAPLRQTGQHGRAWQLLPLAARSQKALAQMAANLATYLTEHQNADLRDVAYTLQVGRTPFLSRQALVCRNTEEAITLLQAASLQEGAVQQNNTRRPVALLFPDNPEAASIGWELVSQEAHFKAALAPSAGFIRRHLQCAMSELFNDAQQLERTYCGYVLWSYGMTQVLQNWGVEFSAVLGEGIGAIVAMVVAGILSLEDGLRLARAQAQDATQHTLASLLKDCQRHGALIPYVSTLTSDWLTEQDIQDADILACQVCTYIQELPHLLQASEMVLLEVGDGSRWTQHQTETLHTVAFVSTTHAQAGQEALLHILGRLWERGVPIDWKAFSAQEQRLRMPLPTYPFERQRIWVDHEFVRKILATTAPTSSDSYAIGKEDRDHWFYRPTWQAIELTSLADPAVDQTYLIFLDTQAIGEHLAQRLESRGARVIRVYPEAASTSFSEEKDGLIFHLDRTRSSAYQQLFTRLAELETLPAHILHCALLTLPDQVAAGEAGFQTMQELGLYSLLFLLQAYEKQTVGAPLKVTLLTNQLQQVKPDDALCPEKSPVLGLCKVASQENPDVLCRSIDLETGIEPGYEQLLTEILSDDRQRTIAYRQGQRWIETYAALTLAVPDALPFRPQGTYLITGGLGGVGLLLATYLAQQVQAQLALVSRSPFPERTLWSDWLLTHEQDDRTSQQIRQLQAIEALGSKVMVLQADVADKQRMREVVEQVVTTYAGLHGVIHAAGISDSQAFGSVQDLGQEAYAWHFGPKVHGLYALTEAIQDYQPDFCILFSSLSTILGGLGLSAYTAANRFMDTFAAAYNRQASSPWLCVNWDSWQVKENPHGDLGKTIAAFTMTLEEGTDAFTRALISGETHLVNSTGDLQARVKQWIYLESLAGTHTEQPQEIARTAPAPADYEQILEEIWRQTLGLEQVGLTDNFFDLGGNSLTALQLVSRIRKTLQVQLPAVALFEAPSISAMARYLQPAHKEPQEQEILAQRRSQARQRSQRVDIAIIGMSGRFPGASTVEQYWQNLRNGVESLTFFSEEELLEAGIELELINNPAYVRARPILKIEEVETFDAAFFGYSPREAELTDPQHRLFLECCWEALEHAGYDAERYPGMIALFGGTNISSYILKITEHPEQLEGVEDYQIVIGNDKDSLATSVSYKMNLRGPSLTVQTFCSTSLVATHLACQNLINGECDLAMAGGVSLRIPSQSGYLYQLGGQESVDGHCYTFDARATGSTFGDGAGVVVLKRLEDALADGDTIHAVIKGSAMNNDGSLKVSYTAPSVNGQAEVVMQALAHANLSPEQISYVEAHGTATEMGDPIEVASLTKAFRSQTPNTHFCALGSVKPNVGHMDRAAGVSGLIKVVESLKHNELPPSLNFEVPNPEIDFASSPFYVNTSLTAWPRGEVPRRAGVNSLGMGGTNVHMIVEEAPVTPPSGPSRPYQLLLLSARTPQALEATRQRLHEQLMIQPELPLPDIAYTLQVGRKQMEQRTMLVCQDREDALRQLSIALPAHHEKRSDRPVALLFSGVGEQYPGMAGDLYQQEPIFRACVERCCTIIQQRFQIELLPLFVNADPIPETTPKLNLRAMVGRESSGTRANRVSDPIQAQCGTFILEYALTQLLSSWGVQPQAVLGYSLGEYIAATVAGVFELEDALSLVVQRAQLVATLAPGAMLAVFAAATQVESFLVPDEGVSIAIFTGPNMCVLSGSRPALERVSLRVNEAGIVNRFVESEHAFHSSHMIPIREQLTRLLAAIPRHVPALPYLSNVTGDWITAEQIQDAGYWARHLCEPVRFSACVSQLLLDPRWLLLEVGIGQMLSGAVKQHADHERAGNVISTLPSIYEHRSAQEALLRSLGQLWIQGAQLDWSRISSHEQRRRVPLPTYPFERQRYWLDVRGKRRTTAMTAEQEVTNELPKIEELADWFFLPTWTQMPWPKAEAGSKSWLLFMDTCGVGEQLLEQLQNLGERVITVYASDHYARLDITSFCLRPTERHDYQTLLSTLSKQGIMPERCVHLWSVTSEDQHADEPTDLTYGMSALLALAQALGNMGTTHFQLEVISNNVQDVTGSENLQPEKSLLIGPGKVIQQEYTHITCRHIDIVVSDFVTQSSDALCKELHASLVDTSVALRGKRRWVQTYKPFRLEKQPPAEIPFRSKGVYLILGGLGGIGLGLATHLAQTVQARLVLVGRTALPPRSEWEEVLHQQGEESSTGRRIQQVQQIEALGAQVLLATADVAHETQMQAVIEQTLARFGVLHGIFQAAAVPPSGLMQLKTPEQVAEVLAPKVQGTLILHRLLKDYPLDFLVLFSSMSSSTGGGPGQVDYCSANAFLDAFAHKHSEEHGMTIAIDWGEWQWDAWSAGLEGFPPEVQRYFIEKRRDYGISFEEGMDALTRIMLRRLTHVVVATQDFARMVEGSKTFSIDTILGAVAELRKIHTTTYPRPLLSTPYVAPESEFEQHIAQVWSELLGIEQIGLHDNFFEMGGHSLLGSQLIVRLRQIFQLNLSLELIFESATVAELAIAIELALIDEIEQPANA</sequence>
<dbReference type="InterPro" id="IPR049490">
    <property type="entry name" value="C883_1060-like_KR_N"/>
</dbReference>
<dbReference type="Proteomes" id="UP000287171">
    <property type="component" value="Unassembled WGS sequence"/>
</dbReference>
<evidence type="ECO:0000259" key="22">
    <source>
        <dbReference type="PROSITE" id="PS52004"/>
    </source>
</evidence>
<evidence type="ECO:0000256" key="11">
    <source>
        <dbReference type="ARBA" id="ARBA00050973"/>
    </source>
</evidence>
<comment type="catalytic activity">
    <reaction evidence="13">
        <text>docosanoyl-[(phenol)carboxyphthiodiolenone synthase] + 2 (S)-methylmalonyl-CoA + 3 malonyl-CoA + 5 NADPH + 10 H(+) = C34-carboxyphthiodiolenone-[(phenol)carboxyphthiodiolenone synthase] + 5 CO2 + 5 NADP(+) + 5 CoA + 2 H2O</text>
        <dbReference type="Rhea" id="RHEA:57752"/>
        <dbReference type="Rhea" id="RHEA-COMP:14987"/>
        <dbReference type="Rhea" id="RHEA-COMP:14988"/>
        <dbReference type="ChEBI" id="CHEBI:15377"/>
        <dbReference type="ChEBI" id="CHEBI:15378"/>
        <dbReference type="ChEBI" id="CHEBI:16526"/>
        <dbReference type="ChEBI" id="CHEBI:57287"/>
        <dbReference type="ChEBI" id="CHEBI:57327"/>
        <dbReference type="ChEBI" id="CHEBI:57384"/>
        <dbReference type="ChEBI" id="CHEBI:57783"/>
        <dbReference type="ChEBI" id="CHEBI:58349"/>
        <dbReference type="ChEBI" id="CHEBI:142237"/>
        <dbReference type="ChEBI" id="CHEBI:142238"/>
        <dbReference type="EC" id="2.3.1.292"/>
    </reaction>
</comment>
<dbReference type="InterPro" id="IPR006162">
    <property type="entry name" value="Ppantetheine_attach_site"/>
</dbReference>
<dbReference type="InterPro" id="IPR057326">
    <property type="entry name" value="KR_dom"/>
</dbReference>
<dbReference type="Pfam" id="PF02801">
    <property type="entry name" value="Ketoacyl-synt_C"/>
    <property type="match status" value="2"/>
</dbReference>
<dbReference type="Pfam" id="PF00109">
    <property type="entry name" value="ketoacyl-synt"/>
    <property type="match status" value="2"/>
</dbReference>
<dbReference type="InterPro" id="IPR016035">
    <property type="entry name" value="Acyl_Trfase/lysoPLipase"/>
</dbReference>
<protein>
    <recommendedName>
        <fullName evidence="17">Phenolphthiocerol/phthiocerol polyketide synthase subunit E</fullName>
        <ecNumber evidence="16">2.3.1.292</ecNumber>
    </recommendedName>
    <alternativeName>
        <fullName evidence="19">(Phenol)carboxyphthiodiolenone synthase subunit E</fullName>
    </alternativeName>
    <alternativeName>
        <fullName evidence="20">Beta-ketoacyl-acyl-carrier-protein synthase I</fullName>
    </alternativeName>
    <alternativeName>
        <fullName evidence="18">Phthiocerol synthesis polyketide synthase type I PpsE</fullName>
    </alternativeName>
</protein>
<dbReference type="SMART" id="SM00822">
    <property type="entry name" value="PKS_KR"/>
    <property type="match status" value="2"/>
</dbReference>
<dbReference type="InterPro" id="IPR050091">
    <property type="entry name" value="PKS_NRPS_Biosynth_Enz"/>
</dbReference>
<dbReference type="RefSeq" id="WP_126629590.1">
    <property type="nucleotide sequence ID" value="NZ_BIFT01000002.1"/>
</dbReference>
<comment type="cofactor">
    <cofactor evidence="2">
        <name>pantetheine 4'-phosphate</name>
        <dbReference type="ChEBI" id="CHEBI:47942"/>
    </cofactor>
</comment>
<keyword evidence="9" id="KW-0443">Lipid metabolism</keyword>
<evidence type="ECO:0000256" key="16">
    <source>
        <dbReference type="ARBA" id="ARBA00066974"/>
    </source>
</evidence>
<evidence type="ECO:0000256" key="18">
    <source>
        <dbReference type="ARBA" id="ARBA00075053"/>
    </source>
</evidence>
<dbReference type="GO" id="GO:0034081">
    <property type="term" value="C:polyketide synthase complex"/>
    <property type="evidence" value="ECO:0007669"/>
    <property type="project" value="UniProtKB-ARBA"/>
</dbReference>
<keyword evidence="3" id="KW-0596">Phosphopantetheine</keyword>
<evidence type="ECO:0000256" key="14">
    <source>
        <dbReference type="ARBA" id="ARBA00052745"/>
    </source>
</evidence>
<organism evidence="23 24">
    <name type="scientific">Dictyobacter alpinus</name>
    <dbReference type="NCBI Taxonomy" id="2014873"/>
    <lineage>
        <taxon>Bacteria</taxon>
        <taxon>Bacillati</taxon>
        <taxon>Chloroflexota</taxon>
        <taxon>Ktedonobacteria</taxon>
        <taxon>Ktedonobacterales</taxon>
        <taxon>Dictyobacteraceae</taxon>
        <taxon>Dictyobacter</taxon>
    </lineage>
</organism>
<dbReference type="GO" id="GO:0004312">
    <property type="term" value="F:fatty acid synthase activity"/>
    <property type="evidence" value="ECO:0007669"/>
    <property type="project" value="TreeGrafter"/>
</dbReference>
<feature type="domain" description="Ketosynthase family 3 (KS3)" evidence="22">
    <location>
        <begin position="14"/>
        <end position="442"/>
    </location>
</feature>
<evidence type="ECO:0000256" key="8">
    <source>
        <dbReference type="ARBA" id="ARBA00023002"/>
    </source>
</evidence>
<dbReference type="Pfam" id="PF00698">
    <property type="entry name" value="Acyl_transf_1"/>
    <property type="match status" value="1"/>
</dbReference>
<dbReference type="InterPro" id="IPR020806">
    <property type="entry name" value="PKS_PP-bd"/>
</dbReference>
<dbReference type="Pfam" id="PF22621">
    <property type="entry name" value="CurL-like_PKS_C"/>
    <property type="match status" value="2"/>
</dbReference>
<keyword evidence="5" id="KW-0808">Transferase</keyword>
<dbReference type="OrthoDB" id="139272at2"/>
<reference evidence="24" key="1">
    <citation type="submission" date="2018-12" db="EMBL/GenBank/DDBJ databases">
        <title>Tengunoibacter tsumagoiensis gen. nov., sp. nov., Dictyobacter kobayashii sp. nov., D. alpinus sp. nov., and D. joshuensis sp. nov. and description of Dictyobacteraceae fam. nov. within the order Ktedonobacterales isolated from Tengu-no-mugimeshi.</title>
        <authorList>
            <person name="Wang C.M."/>
            <person name="Zheng Y."/>
            <person name="Sakai Y."/>
            <person name="Toyoda A."/>
            <person name="Minakuchi Y."/>
            <person name="Abe K."/>
            <person name="Yokota A."/>
            <person name="Yabe S."/>
        </authorList>
    </citation>
    <scope>NUCLEOTIDE SEQUENCE [LARGE SCALE GENOMIC DNA]</scope>
    <source>
        <strain evidence="24">Uno16</strain>
    </source>
</reference>
<dbReference type="InterPro" id="IPR020841">
    <property type="entry name" value="PKS_Beta-ketoAc_synthase_dom"/>
</dbReference>
<evidence type="ECO:0000256" key="20">
    <source>
        <dbReference type="ARBA" id="ARBA00084020"/>
    </source>
</evidence>
<dbReference type="SUPFAM" id="SSF53901">
    <property type="entry name" value="Thiolase-like"/>
    <property type="match status" value="2"/>
</dbReference>
<dbReference type="Gene3D" id="3.40.366.10">
    <property type="entry name" value="Malonyl-Coenzyme A Acyl Carrier Protein, domain 2"/>
    <property type="match status" value="2"/>
</dbReference>
<dbReference type="Gene3D" id="1.10.1240.100">
    <property type="match status" value="1"/>
</dbReference>
<keyword evidence="10" id="KW-0511">Multifunctional enzyme</keyword>
<dbReference type="SUPFAM" id="SSF51735">
    <property type="entry name" value="NAD(P)-binding Rossmann-fold domains"/>
    <property type="match status" value="4"/>
</dbReference>
<evidence type="ECO:0000256" key="15">
    <source>
        <dbReference type="ARBA" id="ARBA00058455"/>
    </source>
</evidence>
<dbReference type="GO" id="GO:0016491">
    <property type="term" value="F:oxidoreductase activity"/>
    <property type="evidence" value="ECO:0007669"/>
    <property type="project" value="UniProtKB-KW"/>
</dbReference>
<evidence type="ECO:0000256" key="13">
    <source>
        <dbReference type="ARBA" id="ARBA00052119"/>
    </source>
</evidence>
<evidence type="ECO:0000256" key="5">
    <source>
        <dbReference type="ARBA" id="ARBA00022679"/>
    </source>
</evidence>
<dbReference type="Pfam" id="PF21394">
    <property type="entry name" value="Beta-ketacyl_N"/>
    <property type="match status" value="2"/>
</dbReference>
<dbReference type="GO" id="GO:0006633">
    <property type="term" value="P:fatty acid biosynthetic process"/>
    <property type="evidence" value="ECO:0007669"/>
    <property type="project" value="TreeGrafter"/>
</dbReference>
<dbReference type="PROSITE" id="PS50075">
    <property type="entry name" value="CARRIER"/>
    <property type="match status" value="2"/>
</dbReference>
<name>A0A402BD75_9CHLR</name>
<dbReference type="CDD" id="cd00833">
    <property type="entry name" value="PKS"/>
    <property type="match status" value="2"/>
</dbReference>
<comment type="cofactor">
    <cofactor evidence="1">
        <name>NADP(+)</name>
        <dbReference type="ChEBI" id="CHEBI:58349"/>
    </cofactor>
</comment>
<evidence type="ECO:0000256" key="9">
    <source>
        <dbReference type="ARBA" id="ARBA00023098"/>
    </source>
</evidence>
<dbReference type="InterPro" id="IPR036291">
    <property type="entry name" value="NAD(P)-bd_dom_sf"/>
</dbReference>
<keyword evidence="4" id="KW-0597">Phosphoprotein</keyword>
<dbReference type="InterPro" id="IPR014031">
    <property type="entry name" value="Ketoacyl_synth_C"/>
</dbReference>
<evidence type="ECO:0000256" key="10">
    <source>
        <dbReference type="ARBA" id="ARBA00023268"/>
    </source>
</evidence>
<dbReference type="InterPro" id="IPR001227">
    <property type="entry name" value="Ac_transferase_dom_sf"/>
</dbReference>
<evidence type="ECO:0000313" key="23">
    <source>
        <dbReference type="EMBL" id="GCE29299.1"/>
    </source>
</evidence>
<evidence type="ECO:0000256" key="7">
    <source>
        <dbReference type="ARBA" id="ARBA00022857"/>
    </source>
</evidence>
<accession>A0A402BD75</accession>
<dbReference type="EC" id="2.3.1.292" evidence="16"/>
<evidence type="ECO:0000256" key="19">
    <source>
        <dbReference type="ARBA" id="ARBA00078169"/>
    </source>
</evidence>
<dbReference type="SUPFAM" id="SSF47336">
    <property type="entry name" value="ACP-like"/>
    <property type="match status" value="2"/>
</dbReference>
<keyword evidence="7" id="KW-0521">NADP</keyword>
<dbReference type="CDD" id="cd08953">
    <property type="entry name" value="KR_2_SDR_x"/>
    <property type="match status" value="2"/>
</dbReference>
<comment type="catalytic activity">
    <reaction evidence="14">
        <text>icosanoyl-[(phenol)carboxyphthiodiolenone synthase] + 2 (S)-methylmalonyl-CoA + 3 malonyl-CoA + 5 NADPH + 10 H(+) = C32-carboxyphthiodiolenone-[(phenol)carboxyphthiodiolenone synthase] + 5 CO2 + 5 NADP(+) + 5 CoA + 2 H2O</text>
        <dbReference type="Rhea" id="RHEA:57748"/>
        <dbReference type="Rhea" id="RHEA-COMP:14985"/>
        <dbReference type="Rhea" id="RHEA-COMP:14986"/>
        <dbReference type="ChEBI" id="CHEBI:15377"/>
        <dbReference type="ChEBI" id="CHEBI:15378"/>
        <dbReference type="ChEBI" id="CHEBI:16526"/>
        <dbReference type="ChEBI" id="CHEBI:57287"/>
        <dbReference type="ChEBI" id="CHEBI:57327"/>
        <dbReference type="ChEBI" id="CHEBI:57384"/>
        <dbReference type="ChEBI" id="CHEBI:57783"/>
        <dbReference type="ChEBI" id="CHEBI:58349"/>
        <dbReference type="ChEBI" id="CHEBI:87848"/>
        <dbReference type="ChEBI" id="CHEBI:142236"/>
        <dbReference type="EC" id="2.3.1.292"/>
    </reaction>
</comment>
<dbReference type="Gene3D" id="3.30.70.3290">
    <property type="match status" value="2"/>
</dbReference>
<evidence type="ECO:0000256" key="3">
    <source>
        <dbReference type="ARBA" id="ARBA00022450"/>
    </source>
</evidence>
<dbReference type="InterPro" id="IPR016036">
    <property type="entry name" value="Malonyl_transacylase_ACP-bd"/>
</dbReference>
<dbReference type="InterPro" id="IPR014043">
    <property type="entry name" value="Acyl_transferase_dom"/>
</dbReference>
<keyword evidence="6" id="KW-0276">Fatty acid metabolism</keyword>
<dbReference type="Gene3D" id="3.40.47.10">
    <property type="match status" value="2"/>
</dbReference>
<proteinExistence type="predicted"/>
<gene>
    <name evidence="23" type="ORF">KDA_47830</name>
</gene>
<dbReference type="PANTHER" id="PTHR43775">
    <property type="entry name" value="FATTY ACID SYNTHASE"/>
    <property type="match status" value="1"/>
</dbReference>
<evidence type="ECO:0000313" key="24">
    <source>
        <dbReference type="Proteomes" id="UP000287171"/>
    </source>
</evidence>
<evidence type="ECO:0000259" key="21">
    <source>
        <dbReference type="PROSITE" id="PS50075"/>
    </source>
</evidence>
<feature type="domain" description="Carrier" evidence="21">
    <location>
        <begin position="2879"/>
        <end position="2954"/>
    </location>
</feature>
<evidence type="ECO:0000256" key="6">
    <source>
        <dbReference type="ARBA" id="ARBA00022832"/>
    </source>
</evidence>
<dbReference type="Gene3D" id="1.10.1200.10">
    <property type="entry name" value="ACP-like"/>
    <property type="match status" value="2"/>
</dbReference>
<dbReference type="FunFam" id="1.10.1200.10:FF:000005">
    <property type="entry name" value="Nonribosomal peptide synthetase 1"/>
    <property type="match status" value="2"/>
</dbReference>
<evidence type="ECO:0000256" key="4">
    <source>
        <dbReference type="ARBA" id="ARBA00022553"/>
    </source>
</evidence>
<evidence type="ECO:0000256" key="17">
    <source>
        <dbReference type="ARBA" id="ARBA00073623"/>
    </source>
</evidence>
<dbReference type="PANTHER" id="PTHR43775:SF51">
    <property type="entry name" value="INACTIVE PHENOLPHTHIOCEROL SYNTHESIS POLYKETIDE SYNTHASE TYPE I PKS1-RELATED"/>
    <property type="match status" value="1"/>
</dbReference>
<dbReference type="GO" id="GO:0031177">
    <property type="term" value="F:phosphopantetheine binding"/>
    <property type="evidence" value="ECO:0007669"/>
    <property type="project" value="InterPro"/>
</dbReference>
<dbReference type="InterPro" id="IPR009081">
    <property type="entry name" value="PP-bd_ACP"/>
</dbReference>
<dbReference type="InterPro" id="IPR016039">
    <property type="entry name" value="Thiolase-like"/>
</dbReference>
<dbReference type="Gene3D" id="3.40.50.720">
    <property type="entry name" value="NAD(P)-binding Rossmann-like Domain"/>
    <property type="match status" value="2"/>
</dbReference>
<dbReference type="PROSITE" id="PS52004">
    <property type="entry name" value="KS3_2"/>
    <property type="match status" value="2"/>
</dbReference>